<proteinExistence type="predicted"/>
<gene>
    <name evidence="1" type="ORF">QNM18_02265</name>
</gene>
<protein>
    <submittedName>
        <fullName evidence="1">Uncharacterized protein</fullName>
    </submittedName>
</protein>
<accession>A0ABT7EF29</accession>
<comment type="caution">
    <text evidence="1">The sequence shown here is derived from an EMBL/GenBank/DDBJ whole genome shotgun (WGS) entry which is preliminary data.</text>
</comment>
<organism evidence="1 2">
    <name type="scientific">Pseudoalteromonas obscura</name>
    <dbReference type="NCBI Taxonomy" id="3048491"/>
    <lineage>
        <taxon>Bacteria</taxon>
        <taxon>Pseudomonadati</taxon>
        <taxon>Pseudomonadota</taxon>
        <taxon>Gammaproteobacteria</taxon>
        <taxon>Alteromonadales</taxon>
        <taxon>Pseudoalteromonadaceae</taxon>
        <taxon>Pseudoalteromonas</taxon>
    </lineage>
</organism>
<name>A0ABT7EF29_9GAMM</name>
<evidence type="ECO:0000313" key="1">
    <source>
        <dbReference type="EMBL" id="MDK2593889.1"/>
    </source>
</evidence>
<dbReference type="RefSeq" id="WP_211009393.1">
    <property type="nucleotide sequence ID" value="NZ_JASJUT010000001.1"/>
</dbReference>
<keyword evidence="2" id="KW-1185">Reference proteome</keyword>
<dbReference type="EMBL" id="JASJUT010000001">
    <property type="protein sequence ID" value="MDK2593889.1"/>
    <property type="molecule type" value="Genomic_DNA"/>
</dbReference>
<evidence type="ECO:0000313" key="2">
    <source>
        <dbReference type="Proteomes" id="UP001231915"/>
    </source>
</evidence>
<sequence>MKKLMLKLLGTQVAKPITRNIVEPIWQSTGEVFYLLNTLQLRYESRYGTVSVESFNINAFTHGATDPLQKLVREFGKEFTVSVCAVAWERYGNQTRVKAIDNAAVFRFNQALDSPTQVLFQHQFCLADEINRSDVNISRSVGVFKYYNIQINEFINQLMEANKRINHDKVKRHGITGENFHKDIFGRLSMA</sequence>
<reference evidence="1 2" key="1">
    <citation type="submission" date="2023-05" db="EMBL/GenBank/DDBJ databases">
        <title>Pseudoalteromonas ardens sp. nov., Pseudoalteromonas obscura sp. nov., and Pseudoalteromonas umbrosa sp. nov., isolated from the coral Montipora capitata.</title>
        <authorList>
            <person name="Thomas E.M."/>
            <person name="Smith E.M."/>
            <person name="Papke E."/>
            <person name="Shlafstein M.D."/>
            <person name="Oline D.K."/>
            <person name="Videau P."/>
            <person name="Saw J.H."/>
            <person name="Strangman W.K."/>
            <person name="Ushijima B."/>
        </authorList>
    </citation>
    <scope>NUCLEOTIDE SEQUENCE [LARGE SCALE GENOMIC DNA]</scope>
    <source>
        <strain evidence="1 2">P94</strain>
    </source>
</reference>
<dbReference type="Proteomes" id="UP001231915">
    <property type="component" value="Unassembled WGS sequence"/>
</dbReference>